<evidence type="ECO:0000313" key="2">
    <source>
        <dbReference type="Proteomes" id="UP000284202"/>
    </source>
</evidence>
<protein>
    <submittedName>
        <fullName evidence="1">DUF393 domain-containing protein</fullName>
    </submittedName>
</protein>
<sequence>MRIGHVEIIYDGQCPLCSSLVRMSRLRLHVDSVELIDARSADPRVQELVAMGYDLDEGMIMRCDGQIYHGAAALRMLAELTGKPGLPIRLIRSPQAAGHIYPILRQGRRLLLRLLGRRPIGR</sequence>
<dbReference type="Pfam" id="PF04134">
    <property type="entry name" value="DCC1-like"/>
    <property type="match status" value="1"/>
</dbReference>
<organism evidence="1 2">
    <name type="scientific">Paracoccus onubensis</name>
    <dbReference type="NCBI Taxonomy" id="1675788"/>
    <lineage>
        <taxon>Bacteria</taxon>
        <taxon>Pseudomonadati</taxon>
        <taxon>Pseudomonadota</taxon>
        <taxon>Alphaproteobacteria</taxon>
        <taxon>Rhodobacterales</taxon>
        <taxon>Paracoccaceae</taxon>
        <taxon>Paracoccus</taxon>
    </lineage>
</organism>
<accession>A0A418SPR9</accession>
<comment type="caution">
    <text evidence="1">The sequence shown here is derived from an EMBL/GenBank/DDBJ whole genome shotgun (WGS) entry which is preliminary data.</text>
</comment>
<dbReference type="Proteomes" id="UP000284202">
    <property type="component" value="Unassembled WGS sequence"/>
</dbReference>
<dbReference type="OrthoDB" id="9785438at2"/>
<dbReference type="InterPro" id="IPR007263">
    <property type="entry name" value="DCC1-like"/>
</dbReference>
<proteinExistence type="predicted"/>
<evidence type="ECO:0000313" key="1">
    <source>
        <dbReference type="EMBL" id="RJE82912.1"/>
    </source>
</evidence>
<name>A0A418SPR9_9RHOB</name>
<reference evidence="2" key="1">
    <citation type="submission" date="2018-09" db="EMBL/GenBank/DDBJ databases">
        <title>Acidovorax cavernicola nov. sp. isolated from Gruta de las Maravillas (Aracena, Spain).</title>
        <authorList>
            <person name="Jurado V."/>
            <person name="Gutierrez-Patricio S."/>
            <person name="Gonzalez-Pimentel J.L."/>
            <person name="Miller A.Z."/>
            <person name="Laiz L."/>
            <person name="Saiz-Jimenez C."/>
        </authorList>
    </citation>
    <scope>NUCLEOTIDE SEQUENCE [LARGE SCALE GENOMIC DNA]</scope>
    <source>
        <strain evidence="2">1011MAR3C25</strain>
    </source>
</reference>
<gene>
    <name evidence="1" type="ORF">D3P04_17900</name>
</gene>
<dbReference type="GO" id="GO:0015035">
    <property type="term" value="F:protein-disulfide reductase activity"/>
    <property type="evidence" value="ECO:0007669"/>
    <property type="project" value="InterPro"/>
</dbReference>
<dbReference type="AlphaFoldDB" id="A0A418SPR9"/>
<dbReference type="RefSeq" id="WP_119751233.1">
    <property type="nucleotide sequence ID" value="NZ_QZCG01000013.1"/>
</dbReference>
<keyword evidence="2" id="KW-1185">Reference proteome</keyword>
<dbReference type="EMBL" id="QZCG01000013">
    <property type="protein sequence ID" value="RJE82912.1"/>
    <property type="molecule type" value="Genomic_DNA"/>
</dbReference>